<keyword evidence="5 7" id="KW-0472">Membrane</keyword>
<evidence type="ECO:0000259" key="8">
    <source>
        <dbReference type="PROSITE" id="PS50850"/>
    </source>
</evidence>
<keyword evidence="6" id="KW-0046">Antibiotic resistance</keyword>
<evidence type="ECO:0000313" key="9">
    <source>
        <dbReference type="EMBL" id="RGD58729.1"/>
    </source>
</evidence>
<protein>
    <submittedName>
        <fullName evidence="9">MFS transporter</fullName>
    </submittedName>
</protein>
<accession>A0A372ZS54</accession>
<comment type="caution">
    <text evidence="9">The sequence shown here is derived from an EMBL/GenBank/DDBJ whole genome shotgun (WGS) entry which is preliminary data.</text>
</comment>
<feature type="transmembrane region" description="Helical" evidence="7">
    <location>
        <begin position="451"/>
        <end position="470"/>
    </location>
</feature>
<reference evidence="9 10" key="1">
    <citation type="submission" date="2018-08" db="EMBL/GenBank/DDBJ databases">
        <title>Diversity &amp; Physiological Properties of Lignin-Decomposing Actinobacteria from Soil.</title>
        <authorList>
            <person name="Roh S.G."/>
            <person name="Kim S.B."/>
        </authorList>
    </citation>
    <scope>NUCLEOTIDE SEQUENCE [LARGE SCALE GENOMIC DNA]</scope>
    <source>
        <strain evidence="9 10">MMS17-GH009</strain>
    </source>
</reference>
<feature type="domain" description="Major facilitator superfamily (MFS) profile" evidence="8">
    <location>
        <begin position="36"/>
        <end position="474"/>
    </location>
</feature>
<feature type="transmembrane region" description="Helical" evidence="7">
    <location>
        <begin position="350"/>
        <end position="368"/>
    </location>
</feature>
<evidence type="ECO:0000256" key="7">
    <source>
        <dbReference type="SAM" id="Phobius"/>
    </source>
</evidence>
<feature type="transmembrane region" description="Helical" evidence="7">
    <location>
        <begin position="246"/>
        <end position="267"/>
    </location>
</feature>
<feature type="transmembrane region" description="Helical" evidence="7">
    <location>
        <begin position="70"/>
        <end position="89"/>
    </location>
</feature>
<feature type="transmembrane region" description="Helical" evidence="7">
    <location>
        <begin position="124"/>
        <end position="147"/>
    </location>
</feature>
<proteinExistence type="predicted"/>
<feature type="transmembrane region" description="Helical" evidence="7">
    <location>
        <begin position="288"/>
        <end position="310"/>
    </location>
</feature>
<feature type="transmembrane region" description="Helical" evidence="7">
    <location>
        <begin position="417"/>
        <end position="439"/>
    </location>
</feature>
<feature type="transmembrane region" description="Helical" evidence="7">
    <location>
        <begin position="380"/>
        <end position="405"/>
    </location>
</feature>
<dbReference type="InterPro" id="IPR036259">
    <property type="entry name" value="MFS_trans_sf"/>
</dbReference>
<feature type="transmembrane region" description="Helical" evidence="7">
    <location>
        <begin position="316"/>
        <end position="338"/>
    </location>
</feature>
<sequence>MTDTSPAEQGSYAPESQSAGAAAGWRELFSRRYAAPASILAGGVALYAMNLYFTAALMPSIVADIGGERYYAWVATGFLMAAVIASMLVSRLLERLGAARAYVLGFLVFGAGAVVNALSPSMAALILGRVVQGLGGGLVAGLGYAVIRSALPERLWTRAAGLVSAMWGVGTLVGPSLGGLFAQLGAWRGAYVLLLAAALVLAVLARQVLPGRSGTGRGGGPVPLPSLLLLTLAAAVFSVSSTVPSGWPTALCLLAGLALLVGFTAVERRSAATVLPRQTYRPGNPLKWLYLTVAVLCAGVVTENFIPLFGQQLGGLGPLVAGFLGAATSAGWTAAQLFSVGIESVRGRALAIRVAPLVLVGGLLVYGLSQTGHASGLRVLLWAVALFAAGTGIGLAFPHLSVAAMRSSSDPAEGGKAAAAINTTQLIAFSVTSALAGTLVNLGGDSPVDSARYMTFGIAAITVLGVVTAARTARSLGR</sequence>
<dbReference type="GO" id="GO:0005886">
    <property type="term" value="C:plasma membrane"/>
    <property type="evidence" value="ECO:0007669"/>
    <property type="project" value="UniProtKB-SubCell"/>
</dbReference>
<dbReference type="Proteomes" id="UP000263377">
    <property type="component" value="Unassembled WGS sequence"/>
</dbReference>
<comment type="subcellular location">
    <subcellularLocation>
        <location evidence="1">Cell membrane</location>
        <topology evidence="1">Multi-pass membrane protein</topology>
    </subcellularLocation>
</comment>
<dbReference type="Gene3D" id="1.20.1720.10">
    <property type="entry name" value="Multidrug resistance protein D"/>
    <property type="match status" value="1"/>
</dbReference>
<dbReference type="PANTHER" id="PTHR42718">
    <property type="entry name" value="MAJOR FACILITATOR SUPERFAMILY MULTIDRUG TRANSPORTER MFSC"/>
    <property type="match status" value="1"/>
</dbReference>
<dbReference type="AlphaFoldDB" id="A0A372ZS54"/>
<feature type="transmembrane region" description="Helical" evidence="7">
    <location>
        <begin position="159"/>
        <end position="184"/>
    </location>
</feature>
<evidence type="ECO:0000256" key="1">
    <source>
        <dbReference type="ARBA" id="ARBA00004651"/>
    </source>
</evidence>
<dbReference type="InterPro" id="IPR020846">
    <property type="entry name" value="MFS_dom"/>
</dbReference>
<dbReference type="Gene3D" id="1.20.1250.20">
    <property type="entry name" value="MFS general substrate transporter like domains"/>
    <property type="match status" value="1"/>
</dbReference>
<evidence type="ECO:0000256" key="2">
    <source>
        <dbReference type="ARBA" id="ARBA00022448"/>
    </source>
</evidence>
<dbReference type="RefSeq" id="WP_117487198.1">
    <property type="nucleotide sequence ID" value="NZ_QVIG01000001.1"/>
</dbReference>
<keyword evidence="3 7" id="KW-0812">Transmembrane</keyword>
<evidence type="ECO:0000313" key="10">
    <source>
        <dbReference type="Proteomes" id="UP000263377"/>
    </source>
</evidence>
<dbReference type="InterPro" id="IPR011701">
    <property type="entry name" value="MFS"/>
</dbReference>
<dbReference type="Pfam" id="PF07690">
    <property type="entry name" value="MFS_1"/>
    <property type="match status" value="1"/>
</dbReference>
<evidence type="ECO:0000256" key="5">
    <source>
        <dbReference type="ARBA" id="ARBA00023136"/>
    </source>
</evidence>
<dbReference type="SUPFAM" id="SSF103473">
    <property type="entry name" value="MFS general substrate transporter"/>
    <property type="match status" value="1"/>
</dbReference>
<dbReference type="EMBL" id="QVIG01000001">
    <property type="protein sequence ID" value="RGD58729.1"/>
    <property type="molecule type" value="Genomic_DNA"/>
</dbReference>
<feature type="transmembrane region" description="Helical" evidence="7">
    <location>
        <begin position="221"/>
        <end position="240"/>
    </location>
</feature>
<feature type="transmembrane region" description="Helical" evidence="7">
    <location>
        <begin position="190"/>
        <end position="209"/>
    </location>
</feature>
<keyword evidence="4 7" id="KW-1133">Transmembrane helix</keyword>
<feature type="transmembrane region" description="Helical" evidence="7">
    <location>
        <begin position="101"/>
        <end position="118"/>
    </location>
</feature>
<evidence type="ECO:0000256" key="6">
    <source>
        <dbReference type="ARBA" id="ARBA00023251"/>
    </source>
</evidence>
<organism evidence="9 10">
    <name type="scientific">Kitasatospora xanthocidica</name>
    <dbReference type="NCBI Taxonomy" id="83382"/>
    <lineage>
        <taxon>Bacteria</taxon>
        <taxon>Bacillati</taxon>
        <taxon>Actinomycetota</taxon>
        <taxon>Actinomycetes</taxon>
        <taxon>Kitasatosporales</taxon>
        <taxon>Streptomycetaceae</taxon>
        <taxon>Kitasatospora</taxon>
    </lineage>
</organism>
<keyword evidence="10" id="KW-1185">Reference proteome</keyword>
<name>A0A372ZS54_9ACTN</name>
<dbReference type="PROSITE" id="PS50850">
    <property type="entry name" value="MFS"/>
    <property type="match status" value="1"/>
</dbReference>
<evidence type="ECO:0000256" key="3">
    <source>
        <dbReference type="ARBA" id="ARBA00022692"/>
    </source>
</evidence>
<dbReference type="PANTHER" id="PTHR42718:SF9">
    <property type="entry name" value="MAJOR FACILITATOR SUPERFAMILY MULTIDRUG TRANSPORTER MFSC"/>
    <property type="match status" value="1"/>
</dbReference>
<evidence type="ECO:0000256" key="4">
    <source>
        <dbReference type="ARBA" id="ARBA00022989"/>
    </source>
</evidence>
<keyword evidence="2" id="KW-0813">Transport</keyword>
<dbReference type="GO" id="GO:0046677">
    <property type="term" value="P:response to antibiotic"/>
    <property type="evidence" value="ECO:0007669"/>
    <property type="project" value="UniProtKB-KW"/>
</dbReference>
<feature type="transmembrane region" description="Helical" evidence="7">
    <location>
        <begin position="33"/>
        <end position="58"/>
    </location>
</feature>
<gene>
    <name evidence="9" type="ORF">DR950_13915</name>
</gene>
<dbReference type="GO" id="GO:0022857">
    <property type="term" value="F:transmembrane transporter activity"/>
    <property type="evidence" value="ECO:0007669"/>
    <property type="project" value="InterPro"/>
</dbReference>